<feature type="transmembrane region" description="Helical" evidence="1">
    <location>
        <begin position="35"/>
        <end position="52"/>
    </location>
</feature>
<evidence type="ECO:0000313" key="2">
    <source>
        <dbReference type="EMBL" id="MBA8949597.1"/>
    </source>
</evidence>
<feature type="transmembrane region" description="Helical" evidence="1">
    <location>
        <begin position="98"/>
        <end position="120"/>
    </location>
</feature>
<protein>
    <submittedName>
        <fullName evidence="2">Putative membrane protein</fullName>
    </submittedName>
</protein>
<keyword evidence="3" id="KW-1185">Reference proteome</keyword>
<keyword evidence="1" id="KW-0472">Membrane</keyword>
<feature type="transmembrane region" description="Helical" evidence="1">
    <location>
        <begin position="64"/>
        <end position="86"/>
    </location>
</feature>
<organism evidence="2 3">
    <name type="scientific">Actinomadura namibiensis</name>
    <dbReference type="NCBI Taxonomy" id="182080"/>
    <lineage>
        <taxon>Bacteria</taxon>
        <taxon>Bacillati</taxon>
        <taxon>Actinomycetota</taxon>
        <taxon>Actinomycetes</taxon>
        <taxon>Streptosporangiales</taxon>
        <taxon>Thermomonosporaceae</taxon>
        <taxon>Actinomadura</taxon>
    </lineage>
</organism>
<reference evidence="2 3" key="1">
    <citation type="submission" date="2020-08" db="EMBL/GenBank/DDBJ databases">
        <title>Genomic Encyclopedia of Type Strains, Phase IV (KMG-IV): sequencing the most valuable type-strain genomes for metagenomic binning, comparative biology and taxonomic classification.</title>
        <authorList>
            <person name="Goeker M."/>
        </authorList>
    </citation>
    <scope>NUCLEOTIDE SEQUENCE [LARGE SCALE GENOMIC DNA]</scope>
    <source>
        <strain evidence="2 3">DSM 44197</strain>
    </source>
</reference>
<evidence type="ECO:0000256" key="1">
    <source>
        <dbReference type="SAM" id="Phobius"/>
    </source>
</evidence>
<dbReference type="PANTHER" id="PTHR37309:SF1">
    <property type="entry name" value="SLR0284 PROTEIN"/>
    <property type="match status" value="1"/>
</dbReference>
<keyword evidence="1" id="KW-1133">Transmembrane helix</keyword>
<sequence length="123" mass="12950">MKILIRVVITAVALWTATALVDGVDVGGDSAVKRTLTFLAAGAVFGIVNAVVKPVVRLLGCALYALTLGLFALVVNAALLALTGWLSGGLGLEFHVRWFWPALWGAVIVSVVSWLLSLFVSDD</sequence>
<evidence type="ECO:0000313" key="3">
    <source>
        <dbReference type="Proteomes" id="UP000572680"/>
    </source>
</evidence>
<name>A0A7W3LK44_ACTNM</name>
<dbReference type="Proteomes" id="UP000572680">
    <property type="component" value="Unassembled WGS sequence"/>
</dbReference>
<dbReference type="PANTHER" id="PTHR37309">
    <property type="entry name" value="SLR0284 PROTEIN"/>
    <property type="match status" value="1"/>
</dbReference>
<dbReference type="EMBL" id="JACJIA010000001">
    <property type="protein sequence ID" value="MBA8949597.1"/>
    <property type="molecule type" value="Genomic_DNA"/>
</dbReference>
<keyword evidence="1" id="KW-0812">Transmembrane</keyword>
<proteinExistence type="predicted"/>
<gene>
    <name evidence="2" type="ORF">HNR61_001195</name>
</gene>
<comment type="caution">
    <text evidence="2">The sequence shown here is derived from an EMBL/GenBank/DDBJ whole genome shotgun (WGS) entry which is preliminary data.</text>
</comment>
<dbReference type="AlphaFoldDB" id="A0A7W3LK44"/>
<dbReference type="RefSeq" id="WP_182841999.1">
    <property type="nucleotide sequence ID" value="NZ_BAAALP010000100.1"/>
</dbReference>
<accession>A0A7W3LK44</accession>
<dbReference type="InterPro" id="IPR007165">
    <property type="entry name" value="Phage_holin_4_2"/>
</dbReference>
<dbReference type="Pfam" id="PF04020">
    <property type="entry name" value="Phage_holin_4_2"/>
    <property type="match status" value="1"/>
</dbReference>